<comment type="caution">
    <text evidence="1">The sequence shown here is derived from an EMBL/GenBank/DDBJ whole genome shotgun (WGS) entry which is preliminary data.</text>
</comment>
<reference evidence="1 2" key="1">
    <citation type="journal article" date="2012" name="J. Bacteriol.">
        <title>De Novo Genome Project of Cupriavidus basilensis OR16.</title>
        <authorList>
            <person name="Cserhati M."/>
            <person name="Kriszt B."/>
            <person name="Szoboszlay S."/>
            <person name="Toth A."/>
            <person name="Szabo I."/>
            <person name="Tancsics A."/>
            <person name="Nagy I."/>
            <person name="Horvath B."/>
            <person name="Nagy I."/>
            <person name="Kukolya J."/>
        </authorList>
    </citation>
    <scope>NUCLEOTIDE SEQUENCE [LARGE SCALE GENOMIC DNA]</scope>
    <source>
        <strain evidence="1 2">OR16</strain>
    </source>
</reference>
<evidence type="ECO:0000313" key="1">
    <source>
        <dbReference type="EMBL" id="EHP37649.1"/>
    </source>
</evidence>
<proteinExistence type="predicted"/>
<dbReference type="AlphaFoldDB" id="H1SIK5"/>
<sequence>MSILSIPHVPFSLSIDGSRRFFLRIGNRALHVCPDYVTRNRTPRLFEAHAGEDKGSWELLILRRWLVTASLES</sequence>
<gene>
    <name evidence="1" type="ORF">OR16_41646</name>
</gene>
<organism evidence="1 2">
    <name type="scientific">Cupriavidus basilensis OR16</name>
    <dbReference type="NCBI Taxonomy" id="1127483"/>
    <lineage>
        <taxon>Bacteria</taxon>
        <taxon>Pseudomonadati</taxon>
        <taxon>Pseudomonadota</taxon>
        <taxon>Betaproteobacteria</taxon>
        <taxon>Burkholderiales</taxon>
        <taxon>Burkholderiaceae</taxon>
        <taxon>Cupriavidus</taxon>
    </lineage>
</organism>
<name>H1SIK5_9BURK</name>
<protein>
    <submittedName>
        <fullName evidence="1">Uncharacterized protein</fullName>
    </submittedName>
</protein>
<dbReference type="Proteomes" id="UP000005808">
    <property type="component" value="Unassembled WGS sequence"/>
</dbReference>
<dbReference type="EMBL" id="AHJE01000220">
    <property type="protein sequence ID" value="EHP37649.1"/>
    <property type="molecule type" value="Genomic_DNA"/>
</dbReference>
<dbReference type="RefSeq" id="WP_006164682.1">
    <property type="nucleotide sequence ID" value="NZ_AHJE01000220.1"/>
</dbReference>
<dbReference type="OrthoDB" id="8704182at2"/>
<accession>H1SIK5</accession>
<dbReference type="PATRIC" id="fig|1127483.3.peg.8259"/>
<evidence type="ECO:0000313" key="2">
    <source>
        <dbReference type="Proteomes" id="UP000005808"/>
    </source>
</evidence>